<comment type="caution">
    <text evidence="1">The sequence shown here is derived from an EMBL/GenBank/DDBJ whole genome shotgun (WGS) entry which is preliminary data.</text>
</comment>
<protein>
    <recommendedName>
        <fullName evidence="3">NYN domain-containing protein</fullName>
    </recommendedName>
</protein>
<sequence length="227" mass="25172">MNKRETKPLHLLIDGDQISSAAIPAILQALYDHAYQMVWPVYVYCNEKAEAWSGVMSVEQLELTVAPQIRDAADIAITLQAGRLIERGANCIAIASADRLFMTTFALFRSYDIEAVAICPAKNIMRKQLALHADKCILFHNIRDSARGSPAGVAPPPKQEPVAEDLRELLEQLCGQDHMVELQTIGDFAAQLGIRYSASLSKQIGRLPDWEVVKSHRVLYAKKSACK</sequence>
<reference evidence="1 2" key="1">
    <citation type="submission" date="2014-07" db="EMBL/GenBank/DDBJ databases">
        <title>Draft genome sequence of Thalassospira profundimaris PR54-5.</title>
        <authorList>
            <person name="Lai Q."/>
            <person name="Shao Z."/>
        </authorList>
    </citation>
    <scope>NUCLEOTIDE SEQUENCE [LARGE SCALE GENOMIC DNA]</scope>
    <source>
        <strain evidence="1 2">PR54-5</strain>
    </source>
</reference>
<name>A0A367WRI0_9PROT</name>
<proteinExistence type="predicted"/>
<evidence type="ECO:0000313" key="1">
    <source>
        <dbReference type="EMBL" id="RCK43210.1"/>
    </source>
</evidence>
<dbReference type="Proteomes" id="UP000252255">
    <property type="component" value="Unassembled WGS sequence"/>
</dbReference>
<gene>
    <name evidence="1" type="ORF">TH30_19525</name>
</gene>
<accession>A0A367WRI0</accession>
<dbReference type="RefSeq" id="WP_114099678.1">
    <property type="nucleotide sequence ID" value="NZ_JPWI01000015.1"/>
</dbReference>
<dbReference type="AlphaFoldDB" id="A0A367WRI0"/>
<dbReference type="EMBL" id="JPWI01000015">
    <property type="protein sequence ID" value="RCK43210.1"/>
    <property type="molecule type" value="Genomic_DNA"/>
</dbReference>
<evidence type="ECO:0000313" key="2">
    <source>
        <dbReference type="Proteomes" id="UP000252255"/>
    </source>
</evidence>
<organism evidence="1 2">
    <name type="scientific">Thalassospira profundimaris</name>
    <dbReference type="NCBI Taxonomy" id="502049"/>
    <lineage>
        <taxon>Bacteria</taxon>
        <taxon>Pseudomonadati</taxon>
        <taxon>Pseudomonadota</taxon>
        <taxon>Alphaproteobacteria</taxon>
        <taxon>Rhodospirillales</taxon>
        <taxon>Thalassospiraceae</taxon>
        <taxon>Thalassospira</taxon>
    </lineage>
</organism>
<evidence type="ECO:0008006" key="3">
    <source>
        <dbReference type="Google" id="ProtNLM"/>
    </source>
</evidence>